<organism evidence="2 3">
    <name type="scientific">Neokomagataea tanensis NBRC 106556</name>
    <dbReference type="NCBI Taxonomy" id="1223519"/>
    <lineage>
        <taxon>Bacteria</taxon>
        <taxon>Pseudomonadati</taxon>
        <taxon>Pseudomonadota</taxon>
        <taxon>Alphaproteobacteria</taxon>
        <taxon>Acetobacterales</taxon>
        <taxon>Acetobacteraceae</taxon>
        <taxon>Neokomagataea</taxon>
    </lineage>
</organism>
<dbReference type="InterPro" id="IPR028992">
    <property type="entry name" value="Hedgehog/Intein_dom"/>
</dbReference>
<dbReference type="RefSeq" id="WP_068171485.1">
    <property type="nucleotide sequence ID" value="NZ_BAQB01000004.1"/>
</dbReference>
<evidence type="ECO:0000313" key="3">
    <source>
        <dbReference type="Proteomes" id="UP001062443"/>
    </source>
</evidence>
<evidence type="ECO:0000259" key="1">
    <source>
        <dbReference type="Pfam" id="PF13403"/>
    </source>
</evidence>
<dbReference type="EMBL" id="BAQB01000004">
    <property type="protein sequence ID" value="GBR44529.1"/>
    <property type="molecule type" value="Genomic_DNA"/>
</dbReference>
<dbReference type="SUPFAM" id="SSF51294">
    <property type="entry name" value="Hedgehog/intein (Hint) domain"/>
    <property type="match status" value="1"/>
</dbReference>
<gene>
    <name evidence="2" type="ORF">AA106556_0456</name>
</gene>
<feature type="domain" description="Hedgehog/Intein (Hint)" evidence="1">
    <location>
        <begin position="156"/>
        <end position="289"/>
    </location>
</feature>
<comment type="caution">
    <text evidence="2">The sequence shown here is derived from an EMBL/GenBank/DDBJ whole genome shotgun (WGS) entry which is preliminary data.</text>
</comment>
<dbReference type="Pfam" id="PF13403">
    <property type="entry name" value="Hint_2"/>
    <property type="match status" value="1"/>
</dbReference>
<evidence type="ECO:0000313" key="2">
    <source>
        <dbReference type="EMBL" id="GBR44529.1"/>
    </source>
</evidence>
<dbReference type="Proteomes" id="UP001062443">
    <property type="component" value="Unassembled WGS sequence"/>
</dbReference>
<reference evidence="2" key="1">
    <citation type="submission" date="2013-04" db="EMBL/GenBank/DDBJ databases">
        <title>The genome sequencing project of 58 acetic acid bacteria.</title>
        <authorList>
            <person name="Okamoto-Kainuma A."/>
            <person name="Ishikawa M."/>
            <person name="Umino S."/>
            <person name="Koizumi Y."/>
            <person name="Shiwa Y."/>
            <person name="Yoshikawa H."/>
            <person name="Matsutani M."/>
            <person name="Matsushita K."/>
        </authorList>
    </citation>
    <scope>NUCLEOTIDE SEQUENCE</scope>
    <source>
        <strain evidence="2">NBRC 106556</strain>
    </source>
</reference>
<dbReference type="InterPro" id="IPR036844">
    <property type="entry name" value="Hint_dom_sf"/>
</dbReference>
<sequence length="500" mass="54312">MVTTVTDKKTVNYSDDTAFVINGGILNIDPGSFLIGNNGTTTSDATIGSANGEVDVNISSSIFNLLGGNQTYSLNVTNTPSNKFLVNFNISGRSSTIEALYQNGYTTLAARVYGGTYNPFTNTYSSSVTVLISIPGNPYNYTANQTYTLGATTASVCYLPGTLIDTPKGAVAVESLSEGDEIYVFENGTRHTDTIRWAGHKTINASTTEEHAIRIKANALSEGVPFKDLLVTPEHCLFLNGRFVPARLLVNNRSIVIDEQKSFEIYHIETNKHSVIMADGALAESYLDTGNRHSFKTDNKVVVGGFDTPKTWENDAASALEVRREFVEPLHKELTARAEALGFSLEKNAPELTEDAALALITAEGKTLPLLRRTGQHAVFQVPAGIERVYLTSRTISPRDLIGPYVDDRRALGVMVSNITLFDGASTQKITSHLTQDDMNGWEHRDEESRRWTKGCAEIILNNRTVGANGVLSIEIVSGGPYLASSTNETLDYLTKQAAA</sequence>
<protein>
    <recommendedName>
        <fullName evidence="1">Hedgehog/Intein (Hint) domain-containing protein</fullName>
    </recommendedName>
</protein>
<proteinExistence type="predicted"/>
<dbReference type="Gene3D" id="2.170.16.10">
    <property type="entry name" value="Hedgehog/Intein (Hint) domain"/>
    <property type="match status" value="1"/>
</dbReference>
<name>A0ABQ0QH08_9PROT</name>
<accession>A0ABQ0QH08</accession>
<keyword evidence="3" id="KW-1185">Reference proteome</keyword>